<comment type="catalytic activity">
    <reaction evidence="3 4">
        <text>[thioredoxin]-disulfide + L-methionine + H2O = L-methionine (S)-S-oxide + [thioredoxin]-dithiol</text>
        <dbReference type="Rhea" id="RHEA:19993"/>
        <dbReference type="Rhea" id="RHEA-COMP:10698"/>
        <dbReference type="Rhea" id="RHEA-COMP:10700"/>
        <dbReference type="ChEBI" id="CHEBI:15377"/>
        <dbReference type="ChEBI" id="CHEBI:29950"/>
        <dbReference type="ChEBI" id="CHEBI:50058"/>
        <dbReference type="ChEBI" id="CHEBI:57844"/>
        <dbReference type="ChEBI" id="CHEBI:58772"/>
        <dbReference type="EC" id="1.8.4.11"/>
    </reaction>
</comment>
<keyword evidence="7" id="KW-1185">Reference proteome</keyword>
<dbReference type="AlphaFoldDB" id="A0A3G8LI68"/>
<organism evidence="6 7">
    <name type="scientific">Mycoplasma struthionis</name>
    <dbReference type="NCBI Taxonomy" id="538220"/>
    <lineage>
        <taxon>Bacteria</taxon>
        <taxon>Bacillati</taxon>
        <taxon>Mycoplasmatota</taxon>
        <taxon>Mollicutes</taxon>
        <taxon>Mycoplasmataceae</taxon>
        <taxon>Mycoplasma</taxon>
    </lineage>
</organism>
<comment type="function">
    <text evidence="4">Has an important function as a repair enzyme for proteins that have been inactivated by oxidation. Catalyzes the reversible oxidation-reduction of methionine sulfoxide in proteins to methionine.</text>
</comment>
<evidence type="ECO:0000256" key="3">
    <source>
        <dbReference type="ARBA" id="ARBA00048782"/>
    </source>
</evidence>
<dbReference type="Pfam" id="PF01625">
    <property type="entry name" value="PMSR"/>
    <property type="match status" value="1"/>
</dbReference>
<sequence length="157" mass="18156">MMKRIYVAGGCFWGVQGYFKTIKGIKFSTVGYANSIFNNPSYKEVKTGKTNAVETTELYYDESVISLEQIIEKLLAVIDPTALNFQDVDYGTQYRNGIYYEIDSDYEIIKNTLNRLAKNYSKPIVTENKKLENYFLAEEYHQDYSDKNPSVACHIKF</sequence>
<dbReference type="GO" id="GO:0033744">
    <property type="term" value="F:L-methionine:thioredoxin-disulfide S-oxidoreductase activity"/>
    <property type="evidence" value="ECO:0007669"/>
    <property type="project" value="RHEA"/>
</dbReference>
<gene>
    <name evidence="4 6" type="primary">msrA</name>
    <name evidence="6" type="ORF">EGN60_01175</name>
</gene>
<dbReference type="GO" id="GO:0008113">
    <property type="term" value="F:peptide-methionine (S)-S-oxide reductase activity"/>
    <property type="evidence" value="ECO:0007669"/>
    <property type="project" value="UniProtKB-UniRule"/>
</dbReference>
<dbReference type="Proteomes" id="UP000275883">
    <property type="component" value="Chromosome"/>
</dbReference>
<dbReference type="OrthoDB" id="4174719at2"/>
<dbReference type="GO" id="GO:0005737">
    <property type="term" value="C:cytoplasm"/>
    <property type="evidence" value="ECO:0007669"/>
    <property type="project" value="TreeGrafter"/>
</dbReference>
<dbReference type="EMBL" id="CP034044">
    <property type="protein sequence ID" value="AZG68582.1"/>
    <property type="molecule type" value="Genomic_DNA"/>
</dbReference>
<keyword evidence="1 4" id="KW-0560">Oxidoreductase</keyword>
<evidence type="ECO:0000256" key="4">
    <source>
        <dbReference type="HAMAP-Rule" id="MF_01401"/>
    </source>
</evidence>
<dbReference type="EC" id="1.8.4.11" evidence="4"/>
<accession>A0A3G8LI68</accession>
<dbReference type="Gene3D" id="3.30.1060.10">
    <property type="entry name" value="Peptide methionine sulphoxide reductase MsrA"/>
    <property type="match status" value="1"/>
</dbReference>
<dbReference type="NCBIfam" id="TIGR00401">
    <property type="entry name" value="msrA"/>
    <property type="match status" value="1"/>
</dbReference>
<dbReference type="SUPFAM" id="SSF55068">
    <property type="entry name" value="Peptide methionine sulfoxide reductase"/>
    <property type="match status" value="1"/>
</dbReference>
<name>A0A3G8LI68_9MOLU</name>
<dbReference type="PANTHER" id="PTHR42799">
    <property type="entry name" value="MITOCHONDRIAL PEPTIDE METHIONINE SULFOXIDE REDUCTASE"/>
    <property type="match status" value="1"/>
</dbReference>
<feature type="active site" evidence="4">
    <location>
        <position position="11"/>
    </location>
</feature>
<evidence type="ECO:0000313" key="7">
    <source>
        <dbReference type="Proteomes" id="UP000275883"/>
    </source>
</evidence>
<comment type="similarity">
    <text evidence="4">Belongs to the MsrA Met sulfoxide reductase family.</text>
</comment>
<dbReference type="InterPro" id="IPR002569">
    <property type="entry name" value="Met_Sox_Rdtase_MsrA_dom"/>
</dbReference>
<protein>
    <recommendedName>
        <fullName evidence="4">Peptide methionine sulfoxide reductase MsrA</fullName>
        <shortName evidence="4">Protein-methionine-S-oxide reductase</shortName>
        <ecNumber evidence="4">1.8.4.11</ecNumber>
    </recommendedName>
    <alternativeName>
        <fullName evidence="4">Peptide-methionine (S)-S-oxide reductase</fullName>
        <shortName evidence="4">Peptide Met(O) reductase</shortName>
    </alternativeName>
</protein>
<dbReference type="PANTHER" id="PTHR42799:SF2">
    <property type="entry name" value="MITOCHONDRIAL PEPTIDE METHIONINE SULFOXIDE REDUCTASE"/>
    <property type="match status" value="1"/>
</dbReference>
<dbReference type="KEGG" id="mstr:EGN60_01175"/>
<proteinExistence type="inferred from homology"/>
<evidence type="ECO:0000256" key="1">
    <source>
        <dbReference type="ARBA" id="ARBA00023002"/>
    </source>
</evidence>
<reference evidence="6 7" key="1">
    <citation type="submission" date="2018-11" db="EMBL/GenBank/DDBJ databases">
        <title>Genome sequence of Mycoplasma struthionis sp. nov.</title>
        <authorList>
            <person name="Spergser J."/>
        </authorList>
    </citation>
    <scope>NUCLEOTIDE SEQUENCE [LARGE SCALE GENOMIC DNA]</scope>
    <source>
        <strain evidence="6 7">237IA</strain>
    </source>
</reference>
<dbReference type="GO" id="GO:0034599">
    <property type="term" value="P:cellular response to oxidative stress"/>
    <property type="evidence" value="ECO:0007669"/>
    <property type="project" value="TreeGrafter"/>
</dbReference>
<dbReference type="InterPro" id="IPR050162">
    <property type="entry name" value="MsrA_MetSO_reductase"/>
</dbReference>
<evidence type="ECO:0000256" key="2">
    <source>
        <dbReference type="ARBA" id="ARBA00047806"/>
    </source>
</evidence>
<dbReference type="InterPro" id="IPR036509">
    <property type="entry name" value="Met_Sox_Rdtase_MsrA_sf"/>
</dbReference>
<comment type="catalytic activity">
    <reaction evidence="2 4">
        <text>L-methionyl-[protein] + [thioredoxin]-disulfide + H2O = L-methionyl-(S)-S-oxide-[protein] + [thioredoxin]-dithiol</text>
        <dbReference type="Rhea" id="RHEA:14217"/>
        <dbReference type="Rhea" id="RHEA-COMP:10698"/>
        <dbReference type="Rhea" id="RHEA-COMP:10700"/>
        <dbReference type="Rhea" id="RHEA-COMP:12313"/>
        <dbReference type="Rhea" id="RHEA-COMP:12315"/>
        <dbReference type="ChEBI" id="CHEBI:15377"/>
        <dbReference type="ChEBI" id="CHEBI:16044"/>
        <dbReference type="ChEBI" id="CHEBI:29950"/>
        <dbReference type="ChEBI" id="CHEBI:44120"/>
        <dbReference type="ChEBI" id="CHEBI:50058"/>
        <dbReference type="EC" id="1.8.4.11"/>
    </reaction>
</comment>
<dbReference type="HAMAP" id="MF_01401">
    <property type="entry name" value="MsrA"/>
    <property type="match status" value="1"/>
</dbReference>
<evidence type="ECO:0000259" key="5">
    <source>
        <dbReference type="Pfam" id="PF01625"/>
    </source>
</evidence>
<feature type="domain" description="Peptide methionine sulphoxide reductase MsrA" evidence="5">
    <location>
        <begin position="5"/>
        <end position="154"/>
    </location>
</feature>
<evidence type="ECO:0000313" key="6">
    <source>
        <dbReference type="EMBL" id="AZG68582.1"/>
    </source>
</evidence>